<proteinExistence type="predicted"/>
<accession>A0ABW6PXT6</accession>
<evidence type="ECO:0000256" key="1">
    <source>
        <dbReference type="SAM" id="MobiDB-lite"/>
    </source>
</evidence>
<dbReference type="RefSeq" id="WP_387703141.1">
    <property type="nucleotide sequence ID" value="NZ_JBIAMX010000029.1"/>
</dbReference>
<name>A0ABW6PXT6_9NOCA</name>
<evidence type="ECO:0000313" key="3">
    <source>
        <dbReference type="Proteomes" id="UP001601444"/>
    </source>
</evidence>
<dbReference type="Proteomes" id="UP001601444">
    <property type="component" value="Unassembled WGS sequence"/>
</dbReference>
<organism evidence="2 3">
    <name type="scientific">Nocardia thailandica</name>
    <dbReference type="NCBI Taxonomy" id="257275"/>
    <lineage>
        <taxon>Bacteria</taxon>
        <taxon>Bacillati</taxon>
        <taxon>Actinomycetota</taxon>
        <taxon>Actinomycetes</taxon>
        <taxon>Mycobacteriales</taxon>
        <taxon>Nocardiaceae</taxon>
        <taxon>Nocardia</taxon>
    </lineage>
</organism>
<comment type="caution">
    <text evidence="2">The sequence shown here is derived from an EMBL/GenBank/DDBJ whole genome shotgun (WGS) entry which is preliminary data.</text>
</comment>
<gene>
    <name evidence="2" type="ORF">ACFYTF_29400</name>
</gene>
<dbReference type="EMBL" id="JBIAMX010000029">
    <property type="protein sequence ID" value="MFF0546960.1"/>
    <property type="molecule type" value="Genomic_DNA"/>
</dbReference>
<keyword evidence="3" id="KW-1185">Reference proteome</keyword>
<sequence length="382" mass="34964">MTFPVGAGGTNPGNWGVSAGGGIPRMNQLSQGAVTDQIANEALQGSSWGGLGGMLINLVLSLVAGVVGAVLGGFASVLDAIFGTVDDAYIAGMPTINDHTQSITELEQAVEALILQGVAIKFTSNNTYVPSEGIVSVDVILIGAGGGGSSGSYDALIDGTRSGGGGGGGGETHVNVPASLLPTNIDGTYKGIQIIVGAGGAGATSDSGVGTGGGHTRFGPEVGSIAQSWLLGGGGNGGAWGNSGPVAPGGVGMIPGGAGDRGLGPAGAGVGAGHSTSAYDLHGGGGGGGRGGAQGRGGGSPGGGGGISPGGAPATPGAAGESPSTIVATGGGGGGGGASGSAGGGNGGFPAGGGGGSACDTGGATFGGNGANGVVYVIERMA</sequence>
<feature type="compositionally biased region" description="Low complexity" evidence="1">
    <location>
        <begin position="310"/>
        <end position="324"/>
    </location>
</feature>
<protein>
    <recommendedName>
        <fullName evidence="4">PE-PGRS family protein</fullName>
    </recommendedName>
</protein>
<evidence type="ECO:0000313" key="2">
    <source>
        <dbReference type="EMBL" id="MFF0546960.1"/>
    </source>
</evidence>
<feature type="compositionally biased region" description="Gly residues" evidence="1">
    <location>
        <begin position="282"/>
        <end position="309"/>
    </location>
</feature>
<evidence type="ECO:0008006" key="4">
    <source>
        <dbReference type="Google" id="ProtNLM"/>
    </source>
</evidence>
<reference evidence="2 3" key="1">
    <citation type="submission" date="2024-10" db="EMBL/GenBank/DDBJ databases">
        <title>The Natural Products Discovery Center: Release of the First 8490 Sequenced Strains for Exploring Actinobacteria Biosynthetic Diversity.</title>
        <authorList>
            <person name="Kalkreuter E."/>
            <person name="Kautsar S.A."/>
            <person name="Yang D."/>
            <person name="Bader C.D."/>
            <person name="Teijaro C.N."/>
            <person name="Fluegel L."/>
            <person name="Davis C.M."/>
            <person name="Simpson J.R."/>
            <person name="Lauterbach L."/>
            <person name="Steele A.D."/>
            <person name="Gui C."/>
            <person name="Meng S."/>
            <person name="Li G."/>
            <person name="Viehrig K."/>
            <person name="Ye F."/>
            <person name="Su P."/>
            <person name="Kiefer A.F."/>
            <person name="Nichols A."/>
            <person name="Cepeda A.J."/>
            <person name="Yan W."/>
            <person name="Fan B."/>
            <person name="Jiang Y."/>
            <person name="Adhikari A."/>
            <person name="Zheng C.-J."/>
            <person name="Schuster L."/>
            <person name="Cowan T.M."/>
            <person name="Smanski M.J."/>
            <person name="Chevrette M.G."/>
            <person name="De Carvalho L.P.S."/>
            <person name="Shen B."/>
        </authorList>
    </citation>
    <scope>NUCLEOTIDE SEQUENCE [LARGE SCALE GENOMIC DNA]</scope>
    <source>
        <strain evidence="2 3">NPDC004045</strain>
    </source>
</reference>
<feature type="region of interest" description="Disordered" evidence="1">
    <location>
        <begin position="279"/>
        <end position="339"/>
    </location>
</feature>
<feature type="compositionally biased region" description="Gly residues" evidence="1">
    <location>
        <begin position="329"/>
        <end position="339"/>
    </location>
</feature>